<dbReference type="InterPro" id="IPR036163">
    <property type="entry name" value="HMA_dom_sf"/>
</dbReference>
<keyword evidence="3" id="KW-1185">Reference proteome</keyword>
<feature type="domain" description="HMA" evidence="1">
    <location>
        <begin position="1"/>
        <end position="55"/>
    </location>
</feature>
<dbReference type="EMBL" id="BJYT01000001">
    <property type="protein sequence ID" value="GEO08062.1"/>
    <property type="molecule type" value="Genomic_DNA"/>
</dbReference>
<comment type="caution">
    <text evidence="2">The sequence shown here is derived from an EMBL/GenBank/DDBJ whole genome shotgun (WGS) entry which is preliminary data.</text>
</comment>
<dbReference type="PROSITE" id="PS50846">
    <property type="entry name" value="HMA_2"/>
    <property type="match status" value="1"/>
</dbReference>
<dbReference type="Gene3D" id="3.30.70.100">
    <property type="match status" value="1"/>
</dbReference>
<dbReference type="Pfam" id="PF00403">
    <property type="entry name" value="HMA"/>
    <property type="match status" value="1"/>
</dbReference>
<accession>A0A512B7V7</accession>
<reference evidence="2 3" key="1">
    <citation type="submission" date="2019-07" db="EMBL/GenBank/DDBJ databases">
        <title>Whole genome shotgun sequence of Segetibacter aerophilus NBRC 106135.</title>
        <authorList>
            <person name="Hosoyama A."/>
            <person name="Uohara A."/>
            <person name="Ohji S."/>
            <person name="Ichikawa N."/>
        </authorList>
    </citation>
    <scope>NUCLEOTIDE SEQUENCE [LARGE SCALE GENOMIC DNA]</scope>
    <source>
        <strain evidence="2 3">NBRC 106135</strain>
    </source>
</reference>
<dbReference type="AlphaFoldDB" id="A0A512B7V7"/>
<name>A0A512B7V7_9BACT</name>
<proteinExistence type="predicted"/>
<dbReference type="SUPFAM" id="SSF55008">
    <property type="entry name" value="HMA, heavy metal-associated domain"/>
    <property type="match status" value="1"/>
</dbReference>
<protein>
    <recommendedName>
        <fullName evidence="1">HMA domain-containing protein</fullName>
    </recommendedName>
</protein>
<evidence type="ECO:0000313" key="2">
    <source>
        <dbReference type="EMBL" id="GEO08062.1"/>
    </source>
</evidence>
<gene>
    <name evidence="2" type="ORF">SAE01_05580</name>
</gene>
<organism evidence="2 3">
    <name type="scientific">Segetibacter aerophilus</name>
    <dbReference type="NCBI Taxonomy" id="670293"/>
    <lineage>
        <taxon>Bacteria</taxon>
        <taxon>Pseudomonadati</taxon>
        <taxon>Bacteroidota</taxon>
        <taxon>Chitinophagia</taxon>
        <taxon>Chitinophagales</taxon>
        <taxon>Chitinophagaceae</taxon>
        <taxon>Segetibacter</taxon>
    </lineage>
</organism>
<dbReference type="InterPro" id="IPR006121">
    <property type="entry name" value="HMA_dom"/>
</dbReference>
<dbReference type="GO" id="GO:0046872">
    <property type="term" value="F:metal ion binding"/>
    <property type="evidence" value="ECO:0007669"/>
    <property type="project" value="InterPro"/>
</dbReference>
<dbReference type="Proteomes" id="UP000321513">
    <property type="component" value="Unassembled WGS sequence"/>
</dbReference>
<evidence type="ECO:0000259" key="1">
    <source>
        <dbReference type="PROSITE" id="PS50846"/>
    </source>
</evidence>
<evidence type="ECO:0000313" key="3">
    <source>
        <dbReference type="Proteomes" id="UP000321513"/>
    </source>
</evidence>
<sequence length="129" mass="14194">MCSNSINKSLKSIDFVDNVKPNIKTSTFEITFKPSAKVDFDQLKKKVEDAGFTVANFVAAINFNNIQAKTSQPVKVGDKTFYILNARDQNLNGNTEVRIVNKGFVSGKESKKITLATTSPARGVYNVTI</sequence>